<name>A0A0E9WIV7_ANGAN</name>
<protein>
    <submittedName>
        <fullName evidence="1">Uncharacterized protein</fullName>
    </submittedName>
</protein>
<sequence>MLRCLEGGSITKVFFWLTLQERYINADRPTSCTRTLCPHPPSNIYFCLMFLLLPSANNVGN</sequence>
<evidence type="ECO:0000313" key="1">
    <source>
        <dbReference type="EMBL" id="JAH89515.1"/>
    </source>
</evidence>
<reference evidence="1" key="1">
    <citation type="submission" date="2014-11" db="EMBL/GenBank/DDBJ databases">
        <authorList>
            <person name="Amaro Gonzalez C."/>
        </authorList>
    </citation>
    <scope>NUCLEOTIDE SEQUENCE</scope>
</reference>
<reference evidence="1" key="2">
    <citation type="journal article" date="2015" name="Fish Shellfish Immunol.">
        <title>Early steps in the European eel (Anguilla anguilla)-Vibrio vulnificus interaction in the gills: Role of the RtxA13 toxin.</title>
        <authorList>
            <person name="Callol A."/>
            <person name="Pajuelo D."/>
            <person name="Ebbesson L."/>
            <person name="Teles M."/>
            <person name="MacKenzie S."/>
            <person name="Amaro C."/>
        </authorList>
    </citation>
    <scope>NUCLEOTIDE SEQUENCE</scope>
</reference>
<accession>A0A0E9WIV7</accession>
<organism evidence="1">
    <name type="scientific">Anguilla anguilla</name>
    <name type="common">European freshwater eel</name>
    <name type="synonym">Muraena anguilla</name>
    <dbReference type="NCBI Taxonomy" id="7936"/>
    <lineage>
        <taxon>Eukaryota</taxon>
        <taxon>Metazoa</taxon>
        <taxon>Chordata</taxon>
        <taxon>Craniata</taxon>
        <taxon>Vertebrata</taxon>
        <taxon>Euteleostomi</taxon>
        <taxon>Actinopterygii</taxon>
        <taxon>Neopterygii</taxon>
        <taxon>Teleostei</taxon>
        <taxon>Anguilliformes</taxon>
        <taxon>Anguillidae</taxon>
        <taxon>Anguilla</taxon>
    </lineage>
</organism>
<proteinExistence type="predicted"/>
<dbReference type="EMBL" id="GBXM01019062">
    <property type="protein sequence ID" value="JAH89515.1"/>
    <property type="molecule type" value="Transcribed_RNA"/>
</dbReference>
<dbReference type="AlphaFoldDB" id="A0A0E9WIV7"/>